<keyword evidence="3" id="KW-0285">Flavoprotein</keyword>
<feature type="domain" description="FAD-binding PCMH-type" evidence="6">
    <location>
        <begin position="34"/>
        <end position="203"/>
    </location>
</feature>
<dbReference type="SUPFAM" id="SSF56176">
    <property type="entry name" value="FAD-binding/transporter-associated domain-like"/>
    <property type="match status" value="1"/>
</dbReference>
<dbReference type="RefSeq" id="WP_345474176.1">
    <property type="nucleotide sequence ID" value="NZ_BAABHF010000054.1"/>
</dbReference>
<dbReference type="Gene3D" id="3.30.43.10">
    <property type="entry name" value="Uridine Diphospho-n-acetylenolpyruvylglucosamine Reductase, domain 2"/>
    <property type="match status" value="1"/>
</dbReference>
<dbReference type="InterPro" id="IPR016169">
    <property type="entry name" value="FAD-bd_PCMH_sub2"/>
</dbReference>
<accession>A0ABP8R253</accession>
<dbReference type="InterPro" id="IPR016167">
    <property type="entry name" value="FAD-bd_PCMH_sub1"/>
</dbReference>
<dbReference type="Pfam" id="PF01565">
    <property type="entry name" value="FAD_binding_4"/>
    <property type="match status" value="1"/>
</dbReference>
<dbReference type="Gene3D" id="3.40.462.20">
    <property type="match status" value="1"/>
</dbReference>
<keyword evidence="5" id="KW-0560">Oxidoreductase</keyword>
<proteinExistence type="inferred from homology"/>
<dbReference type="PANTHER" id="PTHR42973">
    <property type="entry name" value="BINDING OXIDOREDUCTASE, PUTATIVE (AFU_ORTHOLOGUE AFUA_1G17690)-RELATED"/>
    <property type="match status" value="1"/>
</dbReference>
<comment type="caution">
    <text evidence="7">The sequence shown here is derived from an EMBL/GenBank/DDBJ whole genome shotgun (WGS) entry which is preliminary data.</text>
</comment>
<dbReference type="PROSITE" id="PS51387">
    <property type="entry name" value="FAD_PCMH"/>
    <property type="match status" value="1"/>
</dbReference>
<sequence>MGISARDIRQVLIERGDPGYDKARASMAANECASSRRPDVIVQAACVEEVREAVALARAHRMKVAVRAGEHGWGGAPLRDGGMLIDLSRLRACSVENGAATVQPGVSCQDLTRALADRDHAFPVAHRGSVALSGFVLGGGIGWNSRAWGPACASVEAIEAVTATGEIVRCSDHENPGLLWAARGGGPGFFAAVTSFRLRLRHLPPAIMTTRYVFPLADIEDVAYWTDEITAAVPANVELSVALTTADGGEGGQGGPPPKVVVVTATVFSCAWNDAIRCLEPLRECPFAGRALIRQVDQPTPFAVLFTGADALWPCGRRTAADSLWLNGGFSGVLPGIARHVEYAPSPESIVVAEPAPGGPAYAPVPEMAFSPLGRIRLSCYATWEDRSADGANLAWLRELAAAAEPQAAGRYVAETDLSAEPQRARRSFTPSAWERFQDLRARYDPDGVFETYPQR</sequence>
<evidence type="ECO:0000313" key="7">
    <source>
        <dbReference type="EMBL" id="GAA4516097.1"/>
    </source>
</evidence>
<evidence type="ECO:0000256" key="4">
    <source>
        <dbReference type="ARBA" id="ARBA00022827"/>
    </source>
</evidence>
<dbReference type="InterPro" id="IPR036318">
    <property type="entry name" value="FAD-bd_PCMH-like_sf"/>
</dbReference>
<keyword evidence="4" id="KW-0274">FAD</keyword>
<dbReference type="EMBL" id="BAABHF010000054">
    <property type="protein sequence ID" value="GAA4516097.1"/>
    <property type="molecule type" value="Genomic_DNA"/>
</dbReference>
<dbReference type="InterPro" id="IPR006094">
    <property type="entry name" value="Oxid_FAD_bind_N"/>
</dbReference>
<dbReference type="PANTHER" id="PTHR42973:SF39">
    <property type="entry name" value="FAD-BINDING PCMH-TYPE DOMAIN-CONTAINING PROTEIN"/>
    <property type="match status" value="1"/>
</dbReference>
<organism evidence="7 8">
    <name type="scientific">Actinoallomurus oryzae</name>
    <dbReference type="NCBI Taxonomy" id="502180"/>
    <lineage>
        <taxon>Bacteria</taxon>
        <taxon>Bacillati</taxon>
        <taxon>Actinomycetota</taxon>
        <taxon>Actinomycetes</taxon>
        <taxon>Streptosporangiales</taxon>
        <taxon>Thermomonosporaceae</taxon>
        <taxon>Actinoallomurus</taxon>
    </lineage>
</organism>
<evidence type="ECO:0000256" key="2">
    <source>
        <dbReference type="ARBA" id="ARBA00005466"/>
    </source>
</evidence>
<dbReference type="InterPro" id="IPR016166">
    <property type="entry name" value="FAD-bd_PCMH"/>
</dbReference>
<dbReference type="Proteomes" id="UP001500503">
    <property type="component" value="Unassembled WGS sequence"/>
</dbReference>
<evidence type="ECO:0000256" key="5">
    <source>
        <dbReference type="ARBA" id="ARBA00023002"/>
    </source>
</evidence>
<reference evidence="8" key="1">
    <citation type="journal article" date="2019" name="Int. J. Syst. Evol. Microbiol.">
        <title>The Global Catalogue of Microorganisms (GCM) 10K type strain sequencing project: providing services to taxonomists for standard genome sequencing and annotation.</title>
        <authorList>
            <consortium name="The Broad Institute Genomics Platform"/>
            <consortium name="The Broad Institute Genome Sequencing Center for Infectious Disease"/>
            <person name="Wu L."/>
            <person name="Ma J."/>
        </authorList>
    </citation>
    <scope>NUCLEOTIDE SEQUENCE [LARGE SCALE GENOMIC DNA]</scope>
    <source>
        <strain evidence="8">JCM 17933</strain>
    </source>
</reference>
<comment type="cofactor">
    <cofactor evidence="1">
        <name>FAD</name>
        <dbReference type="ChEBI" id="CHEBI:57692"/>
    </cofactor>
</comment>
<protein>
    <submittedName>
        <fullName evidence="7">FAD-binding oxidoreductase</fullName>
    </submittedName>
</protein>
<evidence type="ECO:0000313" key="8">
    <source>
        <dbReference type="Proteomes" id="UP001500503"/>
    </source>
</evidence>
<evidence type="ECO:0000256" key="1">
    <source>
        <dbReference type="ARBA" id="ARBA00001974"/>
    </source>
</evidence>
<dbReference type="Gene3D" id="3.30.465.10">
    <property type="match status" value="1"/>
</dbReference>
<evidence type="ECO:0000259" key="6">
    <source>
        <dbReference type="PROSITE" id="PS51387"/>
    </source>
</evidence>
<evidence type="ECO:0000256" key="3">
    <source>
        <dbReference type="ARBA" id="ARBA00022630"/>
    </source>
</evidence>
<dbReference type="InterPro" id="IPR050416">
    <property type="entry name" value="FAD-linked_Oxidoreductase"/>
</dbReference>
<keyword evidence="8" id="KW-1185">Reference proteome</keyword>
<gene>
    <name evidence="7" type="ORF">GCM10023191_086600</name>
</gene>
<name>A0ABP8R253_9ACTN</name>
<comment type="similarity">
    <text evidence="2">Belongs to the oxygen-dependent FAD-linked oxidoreductase family.</text>
</comment>